<dbReference type="Gene3D" id="1.20.1280.50">
    <property type="match status" value="1"/>
</dbReference>
<keyword evidence="3" id="KW-1185">Reference proteome</keyword>
<dbReference type="PROSITE" id="PS50181">
    <property type="entry name" value="FBOX"/>
    <property type="match status" value="1"/>
</dbReference>
<organism evidence="2 3">
    <name type="scientific">Exidia glandulosa HHB12029</name>
    <dbReference type="NCBI Taxonomy" id="1314781"/>
    <lineage>
        <taxon>Eukaryota</taxon>
        <taxon>Fungi</taxon>
        <taxon>Dikarya</taxon>
        <taxon>Basidiomycota</taxon>
        <taxon>Agaricomycotina</taxon>
        <taxon>Agaricomycetes</taxon>
        <taxon>Auriculariales</taxon>
        <taxon>Exidiaceae</taxon>
        <taxon>Exidia</taxon>
    </lineage>
</organism>
<gene>
    <name evidence="2" type="ORF">EXIGLDRAFT_832126</name>
</gene>
<feature type="domain" description="F-box" evidence="1">
    <location>
        <begin position="84"/>
        <end position="132"/>
    </location>
</feature>
<dbReference type="Pfam" id="PF12937">
    <property type="entry name" value="F-box-like"/>
    <property type="match status" value="1"/>
</dbReference>
<dbReference type="SMART" id="SM00256">
    <property type="entry name" value="FBOX"/>
    <property type="match status" value="1"/>
</dbReference>
<dbReference type="EMBL" id="KV425917">
    <property type="protein sequence ID" value="KZV98571.1"/>
    <property type="molecule type" value="Genomic_DNA"/>
</dbReference>
<proteinExistence type="predicted"/>
<evidence type="ECO:0000259" key="1">
    <source>
        <dbReference type="PROSITE" id="PS50181"/>
    </source>
</evidence>
<dbReference type="OrthoDB" id="2750723at2759"/>
<accession>A0A165M005</accession>
<evidence type="ECO:0000313" key="3">
    <source>
        <dbReference type="Proteomes" id="UP000077266"/>
    </source>
</evidence>
<dbReference type="AlphaFoldDB" id="A0A165M005"/>
<name>A0A165M005_EXIGL</name>
<dbReference type="InterPro" id="IPR036047">
    <property type="entry name" value="F-box-like_dom_sf"/>
</dbReference>
<sequence>MSATLALPLECNTTLYLSVKLACSAASELLQARATVGSCAADTQRSVGAAAAEDAPLQPTVFSLVLQTVWAALQDYAREQNEAHSLVSRVPPEVLCSIFSYLSLGERISASHVCHSWRNASLAFPANLWSSIPSTSRLNVMGPLLARTAALDIPVDLMGVHLDDYSRAVQISDLLKSHMHHIRTLRISIDDSMLPGGEIAIALETRAPMLEHFFLKNDPDFGLLSFQKAIFCGDAPRLRQIELGPYATSWLSYFVRFRSITFISLVHVSTQPSNAVWFALPKFTNLQSLELATLGGSPGRGRIRLPFTLNRLRIRVVDAEELSPFDVVRVGTIASVRIAPIEGTLPATGVEQFLPRDLCTTTAIFSASSFCFRLRQAALDRVFLEVNTEALFSVPLWELTFGSVMSLTLYMSKDSGTLLELHLPPCSNVEHLVLAYASWPTDYPTNELTLIWMTFPRLRTLSLGASSENLPAMSSDALTSIIPRLRYTAPKLEVLRLRGIVLRPSSAALYTVADAVLLEEGYYTVPDLWEDN</sequence>
<dbReference type="SUPFAM" id="SSF81383">
    <property type="entry name" value="F-box domain"/>
    <property type="match status" value="1"/>
</dbReference>
<dbReference type="SUPFAM" id="SSF52047">
    <property type="entry name" value="RNI-like"/>
    <property type="match status" value="1"/>
</dbReference>
<dbReference type="Proteomes" id="UP000077266">
    <property type="component" value="Unassembled WGS sequence"/>
</dbReference>
<evidence type="ECO:0000313" key="2">
    <source>
        <dbReference type="EMBL" id="KZV98571.1"/>
    </source>
</evidence>
<reference evidence="2 3" key="1">
    <citation type="journal article" date="2016" name="Mol. Biol. Evol.">
        <title>Comparative Genomics of Early-Diverging Mushroom-Forming Fungi Provides Insights into the Origins of Lignocellulose Decay Capabilities.</title>
        <authorList>
            <person name="Nagy L.G."/>
            <person name="Riley R."/>
            <person name="Tritt A."/>
            <person name="Adam C."/>
            <person name="Daum C."/>
            <person name="Floudas D."/>
            <person name="Sun H."/>
            <person name="Yadav J.S."/>
            <person name="Pangilinan J."/>
            <person name="Larsson K.H."/>
            <person name="Matsuura K."/>
            <person name="Barry K."/>
            <person name="Labutti K."/>
            <person name="Kuo R."/>
            <person name="Ohm R.A."/>
            <person name="Bhattacharya S.S."/>
            <person name="Shirouzu T."/>
            <person name="Yoshinaga Y."/>
            <person name="Martin F.M."/>
            <person name="Grigoriev I.V."/>
            <person name="Hibbett D.S."/>
        </authorList>
    </citation>
    <scope>NUCLEOTIDE SEQUENCE [LARGE SCALE GENOMIC DNA]</scope>
    <source>
        <strain evidence="2 3">HHB12029</strain>
    </source>
</reference>
<dbReference type="InParanoid" id="A0A165M005"/>
<dbReference type="InterPro" id="IPR001810">
    <property type="entry name" value="F-box_dom"/>
</dbReference>
<protein>
    <recommendedName>
        <fullName evidence="1">F-box domain-containing protein</fullName>
    </recommendedName>
</protein>